<dbReference type="CDD" id="cd13567">
    <property type="entry name" value="PBP2_TtGluBP"/>
    <property type="match status" value="1"/>
</dbReference>
<gene>
    <name evidence="2" type="ORF">H8704_00245</name>
</gene>
<proteinExistence type="predicted"/>
<dbReference type="PANTHER" id="PTHR42941">
    <property type="entry name" value="SLL1037 PROTEIN"/>
    <property type="match status" value="1"/>
</dbReference>
<dbReference type="SUPFAM" id="SSF53850">
    <property type="entry name" value="Periplasmic binding protein-like II"/>
    <property type="match status" value="1"/>
</dbReference>
<keyword evidence="3" id="KW-1185">Reference proteome</keyword>
<dbReference type="NCBIfam" id="TIGR02122">
    <property type="entry name" value="TRAP_TAXI"/>
    <property type="match status" value="1"/>
</dbReference>
<keyword evidence="1" id="KW-0732">Signal</keyword>
<dbReference type="Gene3D" id="3.40.190.10">
    <property type="entry name" value="Periplasmic binding protein-like II"/>
    <property type="match status" value="2"/>
</dbReference>
<dbReference type="Proteomes" id="UP000606193">
    <property type="component" value="Unassembled WGS sequence"/>
</dbReference>
<feature type="signal peptide" evidence="1">
    <location>
        <begin position="1"/>
        <end position="21"/>
    </location>
</feature>
<protein>
    <submittedName>
        <fullName evidence="2">TAXI family TRAP transporter solute-binding subunit</fullName>
    </submittedName>
</protein>
<evidence type="ECO:0000313" key="3">
    <source>
        <dbReference type="Proteomes" id="UP000606193"/>
    </source>
</evidence>
<accession>A0ABR7MXG4</accession>
<feature type="chain" id="PRO_5046855625" evidence="1">
    <location>
        <begin position="22"/>
        <end position="319"/>
    </location>
</feature>
<dbReference type="EMBL" id="JACRSX010000001">
    <property type="protein sequence ID" value="MBC8561070.1"/>
    <property type="molecule type" value="Genomic_DNA"/>
</dbReference>
<evidence type="ECO:0000256" key="1">
    <source>
        <dbReference type="SAM" id="SignalP"/>
    </source>
</evidence>
<sequence>MKKVISILTCLCLLMTTGCSRQETIRFGAAGVGGMYYPFANAFTELASKDETGINWKVKSTAGSAANLRLLSDNYIELGIAQADLIEDAYYGKGSFHSGKYRGYKAVASLYPEACQIVVRKDSDITSLDDLEGKNVSVGEEESGTERNATQILEMCGLPDNLVNTKNLDYTDAADQLAEKKIDAFFCTAGICTTVIEELTKECDIRLLEIPESCRQKLKKAYSFYDDYVIPAGTYSGQTEDIQTISVQSVLLASSTLSEKTVQKLTASLFKHIKDIQYSISINLQLTPQEAVKGITIPFHPGAETYYKLEGVELPEVES</sequence>
<evidence type="ECO:0000313" key="2">
    <source>
        <dbReference type="EMBL" id="MBC8561070.1"/>
    </source>
</evidence>
<comment type="caution">
    <text evidence="2">The sequence shown here is derived from an EMBL/GenBank/DDBJ whole genome shotgun (WGS) entry which is preliminary data.</text>
</comment>
<dbReference type="PANTHER" id="PTHR42941:SF1">
    <property type="entry name" value="SLL1037 PROTEIN"/>
    <property type="match status" value="1"/>
</dbReference>
<dbReference type="RefSeq" id="WP_249296856.1">
    <property type="nucleotide sequence ID" value="NZ_JACRSX010000001.1"/>
</dbReference>
<dbReference type="InterPro" id="IPR011852">
    <property type="entry name" value="TRAP_TAXI"/>
</dbReference>
<dbReference type="PROSITE" id="PS51257">
    <property type="entry name" value="PROKAR_LIPOPROTEIN"/>
    <property type="match status" value="1"/>
</dbReference>
<name>A0ABR7MXG4_9FIRM</name>
<organism evidence="2 3">
    <name type="scientific">Jutongia huaianensis</name>
    <dbReference type="NCBI Taxonomy" id="2763668"/>
    <lineage>
        <taxon>Bacteria</taxon>
        <taxon>Bacillati</taxon>
        <taxon>Bacillota</taxon>
        <taxon>Clostridia</taxon>
        <taxon>Lachnospirales</taxon>
        <taxon>Lachnospiraceae</taxon>
        <taxon>Jutongia</taxon>
    </lineage>
</organism>
<dbReference type="Pfam" id="PF16868">
    <property type="entry name" value="NMT1_3"/>
    <property type="match status" value="1"/>
</dbReference>
<reference evidence="2 3" key="1">
    <citation type="submission" date="2020-08" db="EMBL/GenBank/DDBJ databases">
        <title>Genome public.</title>
        <authorList>
            <person name="Liu C."/>
            <person name="Sun Q."/>
        </authorList>
    </citation>
    <scope>NUCLEOTIDE SEQUENCE [LARGE SCALE GENOMIC DNA]</scope>
    <source>
        <strain evidence="2 3">NSJ-37</strain>
    </source>
</reference>